<dbReference type="AlphaFoldDB" id="A0A4P8HP95"/>
<dbReference type="Proteomes" id="UP000298763">
    <property type="component" value="Chromosome"/>
</dbReference>
<evidence type="ECO:0000313" key="4">
    <source>
        <dbReference type="Proteomes" id="UP000298763"/>
    </source>
</evidence>
<feature type="signal peptide" evidence="1">
    <location>
        <begin position="1"/>
        <end position="22"/>
    </location>
</feature>
<reference evidence="3 4" key="1">
    <citation type="submission" date="2019-05" db="EMBL/GenBank/DDBJ databases">
        <title>Draft Genome Sequences of Six Type Strains of the Genus Massilia.</title>
        <authorList>
            <person name="Miess H."/>
            <person name="Frediansyhah A."/>
            <person name="Gross H."/>
        </authorList>
    </citation>
    <scope>NUCLEOTIDE SEQUENCE [LARGE SCALE GENOMIC DNA]</scope>
    <source>
        <strain evidence="3 4">DSMZ 26121</strain>
    </source>
</reference>
<protein>
    <recommendedName>
        <fullName evidence="6">Peptidase</fullName>
    </recommendedName>
</protein>
<name>A0A4P8HP95_9BURK</name>
<feature type="chain" id="PRO_5044607290" description="Peptidase" evidence="1">
    <location>
        <begin position="23"/>
        <end position="232"/>
    </location>
</feature>
<dbReference type="EMBL" id="JACHXS010000020">
    <property type="protein sequence ID" value="MBB3225362.1"/>
    <property type="molecule type" value="Genomic_DNA"/>
</dbReference>
<evidence type="ECO:0000313" key="3">
    <source>
        <dbReference type="EMBL" id="QCP11533.1"/>
    </source>
</evidence>
<accession>A0A4P8HP95</accession>
<sequence length="232" mass="25439">MPTLFRLLALAPALLTSASTFAAQLTALETRWLAAAAPVLDYAKTLRLPIDIIVQPKAGPNDVPLAMGFADGRCKLVLSMRGNPHAETILASVADARRDVLIEAMAAHEVGHCWRYAQGSWHALPAGFTEVGQEVADNPALLELSKQMRETRREEGFSDLVALAWTQRRHPDQYGHVYNWMRKVRDDQPTAHGSHDTRAWLHLAPHGGVFAAGAGPFEQATALWSKGLLTHE</sequence>
<organism evidence="2 5">
    <name type="scientific">Pseudoduganella umbonata</name>
    <dbReference type="NCBI Taxonomy" id="864828"/>
    <lineage>
        <taxon>Bacteria</taxon>
        <taxon>Pseudomonadati</taxon>
        <taxon>Pseudomonadota</taxon>
        <taxon>Betaproteobacteria</taxon>
        <taxon>Burkholderiales</taxon>
        <taxon>Oxalobacteraceae</taxon>
        <taxon>Telluria group</taxon>
        <taxon>Pseudoduganella</taxon>
    </lineage>
</organism>
<evidence type="ECO:0000256" key="1">
    <source>
        <dbReference type="SAM" id="SignalP"/>
    </source>
</evidence>
<keyword evidence="4" id="KW-1185">Reference proteome</keyword>
<evidence type="ECO:0000313" key="2">
    <source>
        <dbReference type="EMBL" id="MBB3225362.1"/>
    </source>
</evidence>
<evidence type="ECO:0008006" key="6">
    <source>
        <dbReference type="Google" id="ProtNLM"/>
    </source>
</evidence>
<keyword evidence="1" id="KW-0732">Signal</keyword>
<dbReference type="RefSeq" id="WP_137314384.1">
    <property type="nucleotide sequence ID" value="NZ_CP040017.1"/>
</dbReference>
<dbReference type="Proteomes" id="UP000584325">
    <property type="component" value="Unassembled WGS sequence"/>
</dbReference>
<proteinExistence type="predicted"/>
<gene>
    <name evidence="3" type="ORF">FCL38_14720</name>
    <name evidence="2" type="ORF">FHS02_006234</name>
</gene>
<dbReference type="OrthoDB" id="9128426at2"/>
<reference evidence="2 5" key="2">
    <citation type="submission" date="2020-08" db="EMBL/GenBank/DDBJ databases">
        <title>Genomic Encyclopedia of Type Strains, Phase III (KMG-III): the genomes of soil and plant-associated and newly described type strains.</title>
        <authorList>
            <person name="Whitman W."/>
        </authorList>
    </citation>
    <scope>NUCLEOTIDE SEQUENCE [LARGE SCALE GENOMIC DNA]</scope>
    <source>
        <strain evidence="2 5">CECT 7753</strain>
    </source>
</reference>
<dbReference type="EMBL" id="CP040017">
    <property type="protein sequence ID" value="QCP11533.1"/>
    <property type="molecule type" value="Genomic_DNA"/>
</dbReference>
<evidence type="ECO:0000313" key="5">
    <source>
        <dbReference type="Proteomes" id="UP000584325"/>
    </source>
</evidence>